<dbReference type="EMBL" id="PDUD01000033">
    <property type="protein sequence ID" value="PHN03287.1"/>
    <property type="molecule type" value="Genomic_DNA"/>
</dbReference>
<dbReference type="InterPro" id="IPR050640">
    <property type="entry name" value="Bact_2-comp_sensor_kinase"/>
</dbReference>
<dbReference type="PANTHER" id="PTHR34220:SF7">
    <property type="entry name" value="SENSOR HISTIDINE KINASE YPDA"/>
    <property type="match status" value="1"/>
</dbReference>
<dbReference type="RefSeq" id="WP_099153416.1">
    <property type="nucleotide sequence ID" value="NZ_PDUD01000033.1"/>
</dbReference>
<accession>A0A2D0N4B7</accession>
<keyword evidence="1" id="KW-0812">Transmembrane</keyword>
<evidence type="ECO:0000313" key="3">
    <source>
        <dbReference type="EMBL" id="PHN03287.1"/>
    </source>
</evidence>
<protein>
    <recommendedName>
        <fullName evidence="2">Signal transduction histidine kinase internal region domain-containing protein</fullName>
    </recommendedName>
</protein>
<evidence type="ECO:0000256" key="1">
    <source>
        <dbReference type="SAM" id="Phobius"/>
    </source>
</evidence>
<evidence type="ECO:0000313" key="4">
    <source>
        <dbReference type="Proteomes" id="UP000223913"/>
    </source>
</evidence>
<name>A0A2D0N4B7_FLAN2</name>
<keyword evidence="4" id="KW-1185">Reference proteome</keyword>
<feature type="transmembrane region" description="Helical" evidence="1">
    <location>
        <begin position="43"/>
        <end position="66"/>
    </location>
</feature>
<dbReference type="GO" id="GO:0016020">
    <property type="term" value="C:membrane"/>
    <property type="evidence" value="ECO:0007669"/>
    <property type="project" value="InterPro"/>
</dbReference>
<feature type="transmembrane region" description="Helical" evidence="1">
    <location>
        <begin position="87"/>
        <end position="108"/>
    </location>
</feature>
<dbReference type="Gene3D" id="3.30.565.10">
    <property type="entry name" value="Histidine kinase-like ATPase, C-terminal domain"/>
    <property type="match status" value="1"/>
</dbReference>
<reference evidence="3 4" key="1">
    <citation type="submission" date="2017-10" db="EMBL/GenBank/DDBJ databases">
        <title>The draft genome sequence of Lewinella nigricans NBRC 102662.</title>
        <authorList>
            <person name="Wang K."/>
        </authorList>
    </citation>
    <scope>NUCLEOTIDE SEQUENCE [LARGE SCALE GENOMIC DNA]</scope>
    <source>
        <strain evidence="3 4">NBRC 102662</strain>
    </source>
</reference>
<dbReference type="AlphaFoldDB" id="A0A2D0N4B7"/>
<evidence type="ECO:0000259" key="2">
    <source>
        <dbReference type="Pfam" id="PF06580"/>
    </source>
</evidence>
<dbReference type="InterPro" id="IPR010559">
    <property type="entry name" value="Sig_transdc_His_kin_internal"/>
</dbReference>
<keyword evidence="1" id="KW-0472">Membrane</keyword>
<sequence length="369" mass="43355">MIEMLDRRDSFSLFRPQWLVFCWLLIALISTTALHMQREGLVSWWAILPVKLAVWLFWGLYAVLIFRLTRQFGWDPRQRWKTLAIHLPFSVLTVLIHVFFYSWIVYLLNLGGMQALGLTAIFHLLLPALFEWYFIIYWTIVIFTLAFDYFRKFRDQELRSLQLEKQLILAQLQALKMQLQPHFLFNTLNTIVSQVRLDQKETAVRMLSGLSELLRITLKHSQHHLVPLSEEISYVQQYLELEKDRFGDRLDIGFEIEPATRELEIPSFLLQPLVENAVYHGLARQLNARELRIRSRLQEGRLEIEIYNDGPALPTDFDPAYYSGIGLSNTIERLSQFYGDDCTFEIRNSGAGVLVRLRLPQKNLPHAQT</sequence>
<dbReference type="OrthoDB" id="9792992at2"/>
<comment type="caution">
    <text evidence="3">The sequence shown here is derived from an EMBL/GenBank/DDBJ whole genome shotgun (WGS) entry which is preliminary data.</text>
</comment>
<keyword evidence="1" id="KW-1133">Transmembrane helix</keyword>
<dbReference type="Proteomes" id="UP000223913">
    <property type="component" value="Unassembled WGS sequence"/>
</dbReference>
<proteinExistence type="predicted"/>
<dbReference type="InterPro" id="IPR036890">
    <property type="entry name" value="HATPase_C_sf"/>
</dbReference>
<organism evidence="3 4">
    <name type="scientific">Flavilitoribacter nigricans (strain ATCC 23147 / DSM 23189 / NBRC 102662 / NCIMB 1420 / SS-2)</name>
    <name type="common">Lewinella nigricans</name>
    <dbReference type="NCBI Taxonomy" id="1122177"/>
    <lineage>
        <taxon>Bacteria</taxon>
        <taxon>Pseudomonadati</taxon>
        <taxon>Bacteroidota</taxon>
        <taxon>Saprospiria</taxon>
        <taxon>Saprospirales</taxon>
        <taxon>Lewinellaceae</taxon>
        <taxon>Flavilitoribacter</taxon>
    </lineage>
</organism>
<dbReference type="PANTHER" id="PTHR34220">
    <property type="entry name" value="SENSOR HISTIDINE KINASE YPDA"/>
    <property type="match status" value="1"/>
</dbReference>
<feature type="transmembrane region" description="Helical" evidence="1">
    <location>
        <begin position="120"/>
        <end position="150"/>
    </location>
</feature>
<dbReference type="GO" id="GO:0000155">
    <property type="term" value="F:phosphorelay sensor kinase activity"/>
    <property type="evidence" value="ECO:0007669"/>
    <property type="project" value="InterPro"/>
</dbReference>
<dbReference type="SUPFAM" id="SSF55874">
    <property type="entry name" value="ATPase domain of HSP90 chaperone/DNA topoisomerase II/histidine kinase"/>
    <property type="match status" value="1"/>
</dbReference>
<dbReference type="Pfam" id="PF06580">
    <property type="entry name" value="His_kinase"/>
    <property type="match status" value="1"/>
</dbReference>
<feature type="domain" description="Signal transduction histidine kinase internal region" evidence="2">
    <location>
        <begin position="170"/>
        <end position="250"/>
    </location>
</feature>
<gene>
    <name evidence="3" type="ORF">CRP01_28250</name>
</gene>